<keyword evidence="6 7" id="KW-0472">Membrane</keyword>
<evidence type="ECO:0000313" key="9">
    <source>
        <dbReference type="Proteomes" id="UP000548326"/>
    </source>
</evidence>
<dbReference type="RefSeq" id="WP_183589555.1">
    <property type="nucleotide sequence ID" value="NZ_JACHCA010000018.1"/>
</dbReference>
<comment type="similarity">
    <text evidence="2">Belongs to the chromate ion transporter (CHR) (TC 2.A.51) family.</text>
</comment>
<dbReference type="PIRSF" id="PIRSF004810">
    <property type="entry name" value="ChrA"/>
    <property type="match status" value="1"/>
</dbReference>
<evidence type="ECO:0000256" key="3">
    <source>
        <dbReference type="ARBA" id="ARBA00022475"/>
    </source>
</evidence>
<dbReference type="PANTHER" id="PTHR43663:SF1">
    <property type="entry name" value="CHROMATE TRANSPORTER"/>
    <property type="match status" value="1"/>
</dbReference>
<feature type="transmembrane region" description="Helical" evidence="7">
    <location>
        <begin position="20"/>
        <end position="43"/>
    </location>
</feature>
<dbReference type="GO" id="GO:0015109">
    <property type="term" value="F:chromate transmembrane transporter activity"/>
    <property type="evidence" value="ECO:0007669"/>
    <property type="project" value="InterPro"/>
</dbReference>
<comment type="caution">
    <text evidence="8">The sequence shown here is derived from an EMBL/GenBank/DDBJ whole genome shotgun (WGS) entry which is preliminary data.</text>
</comment>
<evidence type="ECO:0000256" key="4">
    <source>
        <dbReference type="ARBA" id="ARBA00022692"/>
    </source>
</evidence>
<evidence type="ECO:0000256" key="6">
    <source>
        <dbReference type="ARBA" id="ARBA00023136"/>
    </source>
</evidence>
<feature type="transmembrane region" description="Helical" evidence="7">
    <location>
        <begin position="392"/>
        <end position="409"/>
    </location>
</feature>
<proteinExistence type="inferred from homology"/>
<accession>A0A841JI99</accession>
<evidence type="ECO:0000256" key="5">
    <source>
        <dbReference type="ARBA" id="ARBA00022989"/>
    </source>
</evidence>
<dbReference type="InterPro" id="IPR003370">
    <property type="entry name" value="Chromate_transpt"/>
</dbReference>
<feature type="transmembrane region" description="Helical" evidence="7">
    <location>
        <begin position="209"/>
        <end position="231"/>
    </location>
</feature>
<comment type="subcellular location">
    <subcellularLocation>
        <location evidence="1">Cell membrane</location>
        <topology evidence="1">Multi-pass membrane protein</topology>
    </subcellularLocation>
</comment>
<dbReference type="GO" id="GO:0005886">
    <property type="term" value="C:plasma membrane"/>
    <property type="evidence" value="ECO:0007669"/>
    <property type="project" value="UniProtKB-SubCell"/>
</dbReference>
<feature type="transmembrane region" description="Helical" evidence="7">
    <location>
        <begin position="125"/>
        <end position="145"/>
    </location>
</feature>
<gene>
    <name evidence="8" type="ORF">HDF22_005035</name>
</gene>
<feature type="transmembrane region" description="Helical" evidence="7">
    <location>
        <begin position="238"/>
        <end position="260"/>
    </location>
</feature>
<feature type="transmembrane region" description="Helical" evidence="7">
    <location>
        <begin position="307"/>
        <end position="328"/>
    </location>
</feature>
<dbReference type="InterPro" id="IPR014047">
    <property type="entry name" value="Chr_Tranpt_l_chain"/>
</dbReference>
<dbReference type="PANTHER" id="PTHR43663">
    <property type="entry name" value="CHROMATE TRANSPORT PROTEIN-RELATED"/>
    <property type="match status" value="1"/>
</dbReference>
<dbReference type="EMBL" id="JACHCA010000018">
    <property type="protein sequence ID" value="MBB6130889.1"/>
    <property type="molecule type" value="Genomic_DNA"/>
</dbReference>
<keyword evidence="4 7" id="KW-0812">Transmembrane</keyword>
<evidence type="ECO:0000313" key="8">
    <source>
        <dbReference type="EMBL" id="MBB6130889.1"/>
    </source>
</evidence>
<evidence type="ECO:0000256" key="1">
    <source>
        <dbReference type="ARBA" id="ARBA00004651"/>
    </source>
</evidence>
<feature type="transmembrane region" description="Helical" evidence="7">
    <location>
        <begin position="340"/>
        <end position="361"/>
    </location>
</feature>
<protein>
    <submittedName>
        <fullName evidence="8">Chromate transporter</fullName>
    </submittedName>
</protein>
<dbReference type="NCBIfam" id="TIGR00937">
    <property type="entry name" value="2A51"/>
    <property type="match status" value="1"/>
</dbReference>
<feature type="transmembrane region" description="Helical" evidence="7">
    <location>
        <begin position="157"/>
        <end position="189"/>
    </location>
</feature>
<dbReference type="InterPro" id="IPR052518">
    <property type="entry name" value="CHR_Transporter"/>
</dbReference>
<dbReference type="Pfam" id="PF02417">
    <property type="entry name" value="Chromate_transp"/>
    <property type="match status" value="2"/>
</dbReference>
<name>A0A841JI99_9SPHI</name>
<evidence type="ECO:0000256" key="7">
    <source>
        <dbReference type="SAM" id="Phobius"/>
    </source>
</evidence>
<reference evidence="8 9" key="1">
    <citation type="submission" date="2020-08" db="EMBL/GenBank/DDBJ databases">
        <title>Genomic Encyclopedia of Type Strains, Phase IV (KMG-V): Genome sequencing to study the core and pangenomes of soil and plant-associated prokaryotes.</title>
        <authorList>
            <person name="Whitman W."/>
        </authorList>
    </citation>
    <scope>NUCLEOTIDE SEQUENCE [LARGE SCALE GENOMIC DNA]</scope>
    <source>
        <strain evidence="8 9">MP601</strain>
    </source>
</reference>
<organism evidence="8 9">
    <name type="scientific">Mucilaginibacter lappiensis</name>
    <dbReference type="NCBI Taxonomy" id="354630"/>
    <lineage>
        <taxon>Bacteria</taxon>
        <taxon>Pseudomonadati</taxon>
        <taxon>Bacteroidota</taxon>
        <taxon>Sphingobacteriia</taxon>
        <taxon>Sphingobacteriales</taxon>
        <taxon>Sphingobacteriaceae</taxon>
        <taxon>Mucilaginibacter</taxon>
    </lineage>
</organism>
<keyword evidence="3" id="KW-1003">Cell membrane</keyword>
<sequence length="410" mass="44336">MDGAVINITQEQKVKANLKYLFFTFLKIGCVSFGGYMALVALVQKVMVDQDKVLDNDTILDSVTVASLLPGPLAVNIVAYIGYHLKGKAGAAISMLAILLPACTLILLLSWLYFTYSYKIEWAQIMQYVAAAVSAIILSAGMQLFKKEIAKNYAKGLLCLFTIVIISWFNSYLVTIALILTGAVAGLFMSGNKYKNIAVLTAFKSRFKINLASGVIGLLLVNEGIFISGIYKNISSILLKIGVVFSGISLSLFGGGYVMIPIMQSLFVKDLHWVTAQQFVDTIAFSQATPGPILVSATFIGYKLTGIAGAILATVAMFGPSAVLMIVVSKLFKKNKDHSLVKDMVSGIKVVVIGLIISSAFKIFFQQHLSILFVVVGLVSLAMSFKYKMNPVYLIIGSIALGVVAKFYSI</sequence>
<feature type="transmembrane region" description="Helical" evidence="7">
    <location>
        <begin position="63"/>
        <end position="83"/>
    </location>
</feature>
<dbReference type="AlphaFoldDB" id="A0A841JI99"/>
<feature type="transmembrane region" description="Helical" evidence="7">
    <location>
        <begin position="90"/>
        <end position="113"/>
    </location>
</feature>
<keyword evidence="5 7" id="KW-1133">Transmembrane helix</keyword>
<dbReference type="Proteomes" id="UP000548326">
    <property type="component" value="Unassembled WGS sequence"/>
</dbReference>
<evidence type="ECO:0000256" key="2">
    <source>
        <dbReference type="ARBA" id="ARBA00005262"/>
    </source>
</evidence>
<feature type="transmembrane region" description="Helical" evidence="7">
    <location>
        <begin position="367"/>
        <end position="385"/>
    </location>
</feature>